<keyword evidence="2 5" id="KW-0853">WD repeat</keyword>
<dbReference type="PANTHER" id="PTHR44019">
    <property type="entry name" value="WD REPEAT-CONTAINING PROTEIN 55"/>
    <property type="match status" value="1"/>
</dbReference>
<evidence type="ECO:0000256" key="4">
    <source>
        <dbReference type="ARBA" id="ARBA00022980"/>
    </source>
</evidence>
<dbReference type="InterPro" id="IPR036322">
    <property type="entry name" value="WD40_repeat_dom_sf"/>
</dbReference>
<dbReference type="AlphaFoldDB" id="G0U7U3"/>
<dbReference type="InterPro" id="IPR019775">
    <property type="entry name" value="WD40_repeat_CS"/>
</dbReference>
<evidence type="ECO:0000256" key="3">
    <source>
        <dbReference type="ARBA" id="ARBA00022737"/>
    </source>
</evidence>
<feature type="region of interest" description="Disordered" evidence="6">
    <location>
        <begin position="455"/>
        <end position="523"/>
    </location>
</feature>
<accession>G0U7U3</accession>
<organism evidence="7">
    <name type="scientific">Trypanosoma vivax (strain Y486)</name>
    <dbReference type="NCBI Taxonomy" id="1055687"/>
    <lineage>
        <taxon>Eukaryota</taxon>
        <taxon>Discoba</taxon>
        <taxon>Euglenozoa</taxon>
        <taxon>Kinetoplastea</taxon>
        <taxon>Metakinetoplastina</taxon>
        <taxon>Trypanosomatida</taxon>
        <taxon>Trypanosomatidae</taxon>
        <taxon>Trypanosoma</taxon>
        <taxon>Duttonella</taxon>
    </lineage>
</organism>
<dbReference type="PROSITE" id="PS00678">
    <property type="entry name" value="WD_REPEATS_1"/>
    <property type="match status" value="1"/>
</dbReference>
<feature type="compositionally biased region" description="Basic and acidic residues" evidence="6">
    <location>
        <begin position="502"/>
        <end position="516"/>
    </location>
</feature>
<proteinExistence type="inferred from homology"/>
<dbReference type="Pfam" id="PF00400">
    <property type="entry name" value="WD40"/>
    <property type="match status" value="2"/>
</dbReference>
<dbReference type="VEuPathDB" id="TriTrypDB:TvY486_1009960"/>
<dbReference type="PROSITE" id="PS50082">
    <property type="entry name" value="WD_REPEATS_2"/>
    <property type="match status" value="1"/>
</dbReference>
<dbReference type="EMBL" id="HE573026">
    <property type="protein sequence ID" value="CCC51951.1"/>
    <property type="molecule type" value="Genomic_DNA"/>
</dbReference>
<feature type="compositionally biased region" description="Basic and acidic residues" evidence="6">
    <location>
        <begin position="455"/>
        <end position="466"/>
    </location>
</feature>
<dbReference type="InterPro" id="IPR001680">
    <property type="entry name" value="WD40_rpt"/>
</dbReference>
<feature type="compositionally biased region" description="Basic and acidic residues" evidence="6">
    <location>
        <begin position="481"/>
        <end position="491"/>
    </location>
</feature>
<comment type="similarity">
    <text evidence="1">Belongs to the WD repeat WDR55 family.</text>
</comment>
<name>G0U7U3_TRYVY</name>
<evidence type="ECO:0000313" key="7">
    <source>
        <dbReference type="EMBL" id="CCC51951.1"/>
    </source>
</evidence>
<dbReference type="InterPro" id="IPR050505">
    <property type="entry name" value="WDR55/POC1"/>
</dbReference>
<dbReference type="OMA" id="VRRNLCQ"/>
<feature type="repeat" description="WD" evidence="5">
    <location>
        <begin position="184"/>
        <end position="224"/>
    </location>
</feature>
<evidence type="ECO:0000256" key="1">
    <source>
        <dbReference type="ARBA" id="ARBA00007625"/>
    </source>
</evidence>
<dbReference type="GO" id="GO:0005840">
    <property type="term" value="C:ribosome"/>
    <property type="evidence" value="ECO:0007669"/>
    <property type="project" value="UniProtKB-KW"/>
</dbReference>
<evidence type="ECO:0000256" key="6">
    <source>
        <dbReference type="SAM" id="MobiDB-lite"/>
    </source>
</evidence>
<dbReference type="SUPFAM" id="SSF50978">
    <property type="entry name" value="WD40 repeat-like"/>
    <property type="match status" value="1"/>
</dbReference>
<dbReference type="Gene3D" id="2.130.10.10">
    <property type="entry name" value="YVTN repeat-like/Quinoprotein amine dehydrogenase"/>
    <property type="match status" value="2"/>
</dbReference>
<sequence length="557" mass="61619">MDLDKQTVGDDVLFGETEAATVPPPLLVSAPVMDLAMHPYLPLFVAGLVTGEVEVHEFCTSETRRRLITHQFFADVDTSQPTNPYNVRMHPRGSVTAMEFTEDGNYLVTASSDRTISVMDCVAERIVMHIAATDGKESRLSSGIPAGGVDGKHNKKKGKGAAGGVDLKGKAGKCRSFPAKKGAQNPHKFGISALNVCDENTVATGDDDGMIVLWDMRQSAPAHRYHEHGDFVSQMLYFSDIEELVSSSGDTCLGVFDMRAGRIRDYSEKRKDELSCFAFVNNTGINTDTFIPSIVCGTPSGGLPVWKFGSWRRPYDLLDRHPPECESIISFNNPDSTFNHNLILTGACDGLVRVIEMYPVRRNLCQLSARDYTYAHQNSVGGKSSGNYSNAAVRRERGSEGISRMRLSHDSALLAVCGSDSIIDFVDVRFLSNEKELNKMRSQAEQRHLTILKEIEAEKEAQGRNDSDEDVDSGSEEDYPDEKRLRLESAKSGEGASDSDSDADKSGSEVGKNKTERQKKRERVAAAKWLKAEKRKKVNFTFEKRKRRVNGFFSDLT</sequence>
<protein>
    <submittedName>
        <fullName evidence="7">Uncharacterized protein</fullName>
    </submittedName>
</protein>
<evidence type="ECO:0000256" key="5">
    <source>
        <dbReference type="PROSITE-ProRule" id="PRU00221"/>
    </source>
</evidence>
<dbReference type="PANTHER" id="PTHR44019:SF20">
    <property type="entry name" value="WD REPEAT-CONTAINING PROTEIN 55"/>
    <property type="match status" value="1"/>
</dbReference>
<keyword evidence="3" id="KW-0677">Repeat</keyword>
<evidence type="ECO:0000256" key="2">
    <source>
        <dbReference type="ARBA" id="ARBA00022574"/>
    </source>
</evidence>
<gene>
    <name evidence="7" type="ORF">TVY486_1009960</name>
</gene>
<reference evidence="7" key="1">
    <citation type="journal article" date="2012" name="Proc. Natl. Acad. Sci. U.S.A.">
        <title>Antigenic diversity is generated by distinct evolutionary mechanisms in African trypanosome species.</title>
        <authorList>
            <person name="Jackson A.P."/>
            <person name="Berry A."/>
            <person name="Aslett M."/>
            <person name="Allison H.C."/>
            <person name="Burton P."/>
            <person name="Vavrova-Anderson J."/>
            <person name="Brown R."/>
            <person name="Browne H."/>
            <person name="Corton N."/>
            <person name="Hauser H."/>
            <person name="Gamble J."/>
            <person name="Gilderthorp R."/>
            <person name="Marcello L."/>
            <person name="McQuillan J."/>
            <person name="Otto T.D."/>
            <person name="Quail M.A."/>
            <person name="Sanders M.J."/>
            <person name="van Tonder A."/>
            <person name="Ginger M.L."/>
            <person name="Field M.C."/>
            <person name="Barry J.D."/>
            <person name="Hertz-Fowler C."/>
            <person name="Berriman M."/>
        </authorList>
    </citation>
    <scope>NUCLEOTIDE SEQUENCE</scope>
    <source>
        <strain evidence="7">Y486</strain>
    </source>
</reference>
<keyword evidence="4" id="KW-0689">Ribosomal protein</keyword>
<feature type="compositionally biased region" description="Acidic residues" evidence="6">
    <location>
        <begin position="467"/>
        <end position="480"/>
    </location>
</feature>
<dbReference type="InterPro" id="IPR015943">
    <property type="entry name" value="WD40/YVTN_repeat-like_dom_sf"/>
</dbReference>
<keyword evidence="4" id="KW-0687">Ribonucleoprotein</keyword>
<dbReference type="SMART" id="SM00320">
    <property type="entry name" value="WD40"/>
    <property type="match status" value="5"/>
</dbReference>